<dbReference type="InterPro" id="IPR013762">
    <property type="entry name" value="Integrase-like_cat_sf"/>
</dbReference>
<keyword evidence="4" id="KW-1185">Reference proteome</keyword>
<dbReference type="Proteomes" id="UP000321175">
    <property type="component" value="Unassembled WGS sequence"/>
</dbReference>
<gene>
    <name evidence="3" type="ORF">EMU01_23110</name>
</gene>
<organism evidence="3 4">
    <name type="scientific">Enterococcus mundtii</name>
    <dbReference type="NCBI Taxonomy" id="53346"/>
    <lineage>
        <taxon>Bacteria</taxon>
        <taxon>Bacillati</taxon>
        <taxon>Bacillota</taxon>
        <taxon>Bacilli</taxon>
        <taxon>Lactobacillales</taxon>
        <taxon>Enterococcaceae</taxon>
        <taxon>Enterococcus</taxon>
    </lineage>
</organism>
<sequence length="64" mass="7374">MKIIKVHGFRKTHATLLFEAGAQIKDVQDRLGHSSSKTTMDIYIQVSKNRQEETINLFFSYMNG</sequence>
<keyword evidence="1" id="KW-0233">DNA recombination</keyword>
<dbReference type="PROSITE" id="PS51898">
    <property type="entry name" value="TYR_RECOMBINASE"/>
    <property type="match status" value="1"/>
</dbReference>
<evidence type="ECO:0000256" key="1">
    <source>
        <dbReference type="ARBA" id="ARBA00023172"/>
    </source>
</evidence>
<dbReference type="Pfam" id="PF00589">
    <property type="entry name" value="Phage_integrase"/>
    <property type="match status" value="1"/>
</dbReference>
<name>A0ABQ0VEV9_ENTMU</name>
<dbReference type="InterPro" id="IPR011010">
    <property type="entry name" value="DNA_brk_join_enz"/>
</dbReference>
<dbReference type="Gene3D" id="1.10.443.10">
    <property type="entry name" value="Intergrase catalytic core"/>
    <property type="match status" value="1"/>
</dbReference>
<evidence type="ECO:0000313" key="3">
    <source>
        <dbReference type="EMBL" id="GEL81167.1"/>
    </source>
</evidence>
<evidence type="ECO:0000313" key="4">
    <source>
        <dbReference type="Proteomes" id="UP000321175"/>
    </source>
</evidence>
<dbReference type="SUPFAM" id="SSF56349">
    <property type="entry name" value="DNA breaking-rejoining enzymes"/>
    <property type="match status" value="1"/>
</dbReference>
<evidence type="ECO:0000259" key="2">
    <source>
        <dbReference type="PROSITE" id="PS51898"/>
    </source>
</evidence>
<dbReference type="InterPro" id="IPR002104">
    <property type="entry name" value="Integrase_catalytic"/>
</dbReference>
<feature type="domain" description="Tyr recombinase" evidence="2">
    <location>
        <begin position="1"/>
        <end position="56"/>
    </location>
</feature>
<proteinExistence type="predicted"/>
<protein>
    <recommendedName>
        <fullName evidence="2">Tyr recombinase domain-containing protein</fullName>
    </recommendedName>
</protein>
<dbReference type="EMBL" id="BJWA01000019">
    <property type="protein sequence ID" value="GEL81167.1"/>
    <property type="molecule type" value="Genomic_DNA"/>
</dbReference>
<accession>A0ABQ0VEV9</accession>
<comment type="caution">
    <text evidence="3">The sequence shown here is derived from an EMBL/GenBank/DDBJ whole genome shotgun (WGS) entry which is preliminary data.</text>
</comment>
<reference evidence="3 4" key="1">
    <citation type="submission" date="2019-07" db="EMBL/GenBank/DDBJ databases">
        <title>Whole genome shotgun sequence of Enterococcus mundtii NBRC 100490.</title>
        <authorList>
            <person name="Hosoyama A."/>
            <person name="Uohara A."/>
            <person name="Ohji S."/>
            <person name="Ichikawa N."/>
        </authorList>
    </citation>
    <scope>NUCLEOTIDE SEQUENCE [LARGE SCALE GENOMIC DNA]</scope>
    <source>
        <strain evidence="3 4">NBRC 100490</strain>
    </source>
</reference>